<gene>
    <name evidence="1" type="ORF">NCTC10207_00877</name>
</gene>
<proteinExistence type="predicted"/>
<evidence type="ECO:0000313" key="2">
    <source>
        <dbReference type="Proteomes" id="UP000282386"/>
    </source>
</evidence>
<dbReference type="Proteomes" id="UP000282386">
    <property type="component" value="Chromosome"/>
</dbReference>
<accession>A0A7Z9A3C8</accession>
<name>A0A7Z9A3C8_9MICC</name>
<organism evidence="1 2">
    <name type="scientific">Rothia aeria</name>
    <dbReference type="NCBI Taxonomy" id="172042"/>
    <lineage>
        <taxon>Bacteria</taxon>
        <taxon>Bacillati</taxon>
        <taxon>Actinomycetota</taxon>
        <taxon>Actinomycetes</taxon>
        <taxon>Micrococcales</taxon>
        <taxon>Micrococcaceae</taxon>
        <taxon>Rothia</taxon>
    </lineage>
</organism>
<evidence type="ECO:0000313" key="1">
    <source>
        <dbReference type="EMBL" id="VEI22791.1"/>
    </source>
</evidence>
<dbReference type="AlphaFoldDB" id="A0A7Z9A3C8"/>
<protein>
    <submittedName>
        <fullName evidence="1">Uncharacterized protein</fullName>
    </submittedName>
</protein>
<dbReference type="RefSeq" id="WP_126499877.1">
    <property type="nucleotide sequence ID" value="NZ_JAOVAS010000004.1"/>
</dbReference>
<reference evidence="1 2" key="1">
    <citation type="submission" date="2018-12" db="EMBL/GenBank/DDBJ databases">
        <authorList>
            <consortium name="Pathogen Informatics"/>
        </authorList>
    </citation>
    <scope>NUCLEOTIDE SEQUENCE [LARGE SCALE GENOMIC DNA]</scope>
    <source>
        <strain evidence="1 2">NCTC10207</strain>
    </source>
</reference>
<sequence length="191" mass="22716">MIINESDLKDTDYKISKIFNKKIYSFSELLNDMASNEYSRLENYYKDKFEFIKFKDEEVIVENSNKDKFIVFGKNSNGFFTVNKNKEIWLIPFHYSDIQEPLFINSSLHQFRCCYCLLLSVLFYALGKGIDKENAQLKLARSFEEDILKIDNRSVHSLFYRNYIFAIENAELPTHFTPMDYITTGRHFIPQ</sequence>
<dbReference type="EMBL" id="LR134479">
    <property type="protein sequence ID" value="VEI22791.1"/>
    <property type="molecule type" value="Genomic_DNA"/>
</dbReference>